<dbReference type="SUPFAM" id="SSF101576">
    <property type="entry name" value="Supernatant protein factor (SPF), C-terminal domain"/>
    <property type="match status" value="1"/>
</dbReference>
<dbReference type="PANTHER" id="PTHR22811">
    <property type="entry name" value="TRANSMEMBRANE EMP24 DOMAIN-CONTAINING PROTEIN"/>
    <property type="match status" value="1"/>
</dbReference>
<evidence type="ECO:0000256" key="1">
    <source>
        <dbReference type="ARBA" id="ARBA00004479"/>
    </source>
</evidence>
<evidence type="ECO:0000256" key="6">
    <source>
        <dbReference type="ARBA" id="ARBA00023136"/>
    </source>
</evidence>
<evidence type="ECO:0000259" key="10">
    <source>
        <dbReference type="PROSITE" id="PS50866"/>
    </source>
</evidence>
<dbReference type="InterPro" id="IPR015720">
    <property type="entry name" value="Emp24-like"/>
</dbReference>
<dbReference type="EMBL" id="CAUYUJ010017729">
    <property type="protein sequence ID" value="CAK0877379.1"/>
    <property type="molecule type" value="Genomic_DNA"/>
</dbReference>
<keyword evidence="12" id="KW-1185">Reference proteome</keyword>
<dbReference type="InterPro" id="IPR009038">
    <property type="entry name" value="GOLD_dom"/>
</dbReference>
<comment type="similarity">
    <text evidence="2 8">Belongs to the EMP24/GP25L family.</text>
</comment>
<organism evidence="11 12">
    <name type="scientific">Prorocentrum cordatum</name>
    <dbReference type="NCBI Taxonomy" id="2364126"/>
    <lineage>
        <taxon>Eukaryota</taxon>
        <taxon>Sar</taxon>
        <taxon>Alveolata</taxon>
        <taxon>Dinophyceae</taxon>
        <taxon>Prorocentrales</taxon>
        <taxon>Prorocentraceae</taxon>
        <taxon>Prorocentrum</taxon>
    </lineage>
</organism>
<comment type="caution">
    <text evidence="11">The sequence shown here is derived from an EMBL/GenBank/DDBJ whole genome shotgun (WGS) entry which is preliminary data.</text>
</comment>
<comment type="subcellular location">
    <subcellularLocation>
        <location evidence="7">Endomembrane system</location>
        <topology evidence="7">Single-pass membrane protein</topology>
    </subcellularLocation>
    <subcellularLocation>
        <location evidence="1 8">Membrane</location>
        <topology evidence="1 8">Single-pass type I membrane protein</topology>
    </subcellularLocation>
</comment>
<name>A0ABN9VWJ3_9DINO</name>
<reference evidence="11" key="1">
    <citation type="submission" date="2023-10" db="EMBL/GenBank/DDBJ databases">
        <authorList>
            <person name="Chen Y."/>
            <person name="Shah S."/>
            <person name="Dougan E. K."/>
            <person name="Thang M."/>
            <person name="Chan C."/>
        </authorList>
    </citation>
    <scope>NUCLEOTIDE SEQUENCE [LARGE SCALE GENOMIC DNA]</scope>
</reference>
<evidence type="ECO:0000313" key="11">
    <source>
        <dbReference type="EMBL" id="CAK0877379.1"/>
    </source>
</evidence>
<sequence>VQGGLVEEWDKHMEGFVPELLLTFPLAARTDEFFYEDLSPGETVLIRGGFFASASQELGFSIQDPKGNVIYEKTDEAEGIFHFLASTPGTYTFIVSNHKWMEEKMVTFAVGKGNETHLQPEHLETMEDHIRSIDKTLVDIQTESTYLWIRQKSHMKAVESIHARMLAFCVVEFLILVGISGFQVYYIKGLLSDRRIL</sequence>
<keyword evidence="3 8" id="KW-0812">Transmembrane</keyword>
<dbReference type="PROSITE" id="PS50866">
    <property type="entry name" value="GOLD"/>
    <property type="match status" value="1"/>
</dbReference>
<evidence type="ECO:0000256" key="2">
    <source>
        <dbReference type="ARBA" id="ARBA00007104"/>
    </source>
</evidence>
<feature type="domain" description="GOLD" evidence="10">
    <location>
        <begin position="31"/>
        <end position="177"/>
    </location>
</feature>
<dbReference type="InterPro" id="IPR036598">
    <property type="entry name" value="GOLD_dom_sf"/>
</dbReference>
<evidence type="ECO:0000256" key="8">
    <source>
        <dbReference type="RuleBase" id="RU003827"/>
    </source>
</evidence>
<keyword evidence="6 9" id="KW-0472">Membrane</keyword>
<evidence type="ECO:0000256" key="9">
    <source>
        <dbReference type="SAM" id="Phobius"/>
    </source>
</evidence>
<evidence type="ECO:0000256" key="5">
    <source>
        <dbReference type="ARBA" id="ARBA00022989"/>
    </source>
</evidence>
<feature type="transmembrane region" description="Helical" evidence="9">
    <location>
        <begin position="165"/>
        <end position="187"/>
    </location>
</feature>
<dbReference type="Pfam" id="PF01105">
    <property type="entry name" value="EMP24_GP25L"/>
    <property type="match status" value="1"/>
</dbReference>
<accession>A0ABN9VWJ3</accession>
<gene>
    <name evidence="11" type="ORF">PCOR1329_LOCUS61461</name>
</gene>
<protein>
    <recommendedName>
        <fullName evidence="10">GOLD domain-containing protein</fullName>
    </recommendedName>
</protein>
<evidence type="ECO:0000313" key="12">
    <source>
        <dbReference type="Proteomes" id="UP001189429"/>
    </source>
</evidence>
<keyword evidence="4" id="KW-0732">Signal</keyword>
<evidence type="ECO:0000256" key="4">
    <source>
        <dbReference type="ARBA" id="ARBA00022729"/>
    </source>
</evidence>
<dbReference type="Proteomes" id="UP001189429">
    <property type="component" value="Unassembled WGS sequence"/>
</dbReference>
<evidence type="ECO:0000256" key="3">
    <source>
        <dbReference type="ARBA" id="ARBA00022692"/>
    </source>
</evidence>
<feature type="non-terminal residue" evidence="11">
    <location>
        <position position="1"/>
    </location>
</feature>
<evidence type="ECO:0000256" key="7">
    <source>
        <dbReference type="ARBA" id="ARBA00037847"/>
    </source>
</evidence>
<proteinExistence type="inferred from homology"/>
<dbReference type="SMART" id="SM01190">
    <property type="entry name" value="EMP24_GP25L"/>
    <property type="match status" value="1"/>
</dbReference>
<keyword evidence="5 9" id="KW-1133">Transmembrane helix</keyword>